<accession>A0ABU8NMY1</accession>
<keyword evidence="1" id="KW-0472">Membrane</keyword>
<feature type="transmembrane region" description="Helical" evidence="1">
    <location>
        <begin position="211"/>
        <end position="229"/>
    </location>
</feature>
<dbReference type="RefSeq" id="WP_172660114.1">
    <property type="nucleotide sequence ID" value="NZ_CBFGNQ010000015.1"/>
</dbReference>
<feature type="transmembrane region" description="Helical" evidence="1">
    <location>
        <begin position="152"/>
        <end position="179"/>
    </location>
</feature>
<dbReference type="Proteomes" id="UP001378956">
    <property type="component" value="Unassembled WGS sequence"/>
</dbReference>
<comment type="caution">
    <text evidence="2">The sequence shown here is derived from an EMBL/GenBank/DDBJ whole genome shotgun (WGS) entry which is preliminary data.</text>
</comment>
<protein>
    <submittedName>
        <fullName evidence="2">DoxX family protein</fullName>
    </submittedName>
</protein>
<feature type="transmembrane region" description="Helical" evidence="1">
    <location>
        <begin position="69"/>
        <end position="90"/>
    </location>
</feature>
<organism evidence="2 3">
    <name type="scientific">Pedobacter panaciterrae</name>
    <dbReference type="NCBI Taxonomy" id="363849"/>
    <lineage>
        <taxon>Bacteria</taxon>
        <taxon>Pseudomonadati</taxon>
        <taxon>Bacteroidota</taxon>
        <taxon>Sphingobacteriia</taxon>
        <taxon>Sphingobacteriales</taxon>
        <taxon>Sphingobacteriaceae</taxon>
        <taxon>Pedobacter</taxon>
    </lineage>
</organism>
<sequence length="444" mass="50844">MTTIKLDQSSPEWNGYEKTALRFFFIYFILQTIPLDWKYYKGIFAINWLNLNYGDIFFITRYFPSFGSATGSFIDWIIIAVIAAIGAAVWAKKEKPDTDYSILYYWLRTILRYRLAIGVIGYGLIKFFPLQAPFPSISNLNTSYGDFTDWKIFSLSLGVVPGYESFLGGVELLAGILLFFRRTASIGAFIILVFTGNVFISNLAYEGGEYVYSFYLISLAIFVLAYDAGRIYNLISLGKPTAPNLFKPVFTGWLKNGRIVLKSAVIFFFVFVYGFKTYKGYRTDPYQFPKAKGLKGASGIYNVSEFKLNGKVFPYSVTDSTRWKDVVFEKWATISIRSNRPVILDSTNYEQISYKDKDRNYELAGSGGRHYYSYKADTVNHLLLLQNKNSNYKNDKLVLKYSRPDSATIILSGVNNSKDSVYVLLNKIDKKYPIKLGRRNRLKL</sequence>
<feature type="transmembrane region" description="Helical" evidence="1">
    <location>
        <begin position="111"/>
        <end position="132"/>
    </location>
</feature>
<name>A0ABU8NMY1_9SPHI</name>
<keyword evidence="3" id="KW-1185">Reference proteome</keyword>
<keyword evidence="1" id="KW-1133">Transmembrane helix</keyword>
<evidence type="ECO:0000313" key="2">
    <source>
        <dbReference type="EMBL" id="MEJ2903577.1"/>
    </source>
</evidence>
<keyword evidence="1" id="KW-0812">Transmembrane</keyword>
<evidence type="ECO:0000313" key="3">
    <source>
        <dbReference type="Proteomes" id="UP001378956"/>
    </source>
</evidence>
<dbReference type="EMBL" id="JBBEUB010000004">
    <property type="protein sequence ID" value="MEJ2903577.1"/>
    <property type="molecule type" value="Genomic_DNA"/>
</dbReference>
<gene>
    <name evidence="2" type="ORF">WAE58_14120</name>
</gene>
<reference evidence="2 3" key="1">
    <citation type="submission" date="2024-03" db="EMBL/GenBank/DDBJ databases">
        <title>Sequence of Lycoming College Course Isolates.</title>
        <authorList>
            <person name="Plotts O."/>
            <person name="Newman J."/>
        </authorList>
    </citation>
    <scope>NUCLEOTIDE SEQUENCE [LARGE SCALE GENOMIC DNA]</scope>
    <source>
        <strain evidence="2 3">CJB-3</strain>
    </source>
</reference>
<feature type="transmembrane region" description="Helical" evidence="1">
    <location>
        <begin position="20"/>
        <end position="37"/>
    </location>
</feature>
<feature type="transmembrane region" description="Helical" evidence="1">
    <location>
        <begin position="259"/>
        <end position="275"/>
    </location>
</feature>
<proteinExistence type="predicted"/>
<feature type="transmembrane region" description="Helical" evidence="1">
    <location>
        <begin position="186"/>
        <end position="205"/>
    </location>
</feature>
<evidence type="ECO:0000256" key="1">
    <source>
        <dbReference type="SAM" id="Phobius"/>
    </source>
</evidence>